<evidence type="ECO:0000313" key="8">
    <source>
        <dbReference type="Proteomes" id="UP000694888"/>
    </source>
</evidence>
<dbReference type="CDD" id="cd22589">
    <property type="entry name" value="geminin_CC"/>
    <property type="match status" value="1"/>
</dbReference>
<keyword evidence="4" id="KW-0539">Nucleus</keyword>
<name>A0ABM0JU55_APLCA</name>
<evidence type="ECO:0000256" key="7">
    <source>
        <dbReference type="SAM" id="MobiDB-lite"/>
    </source>
</evidence>
<reference evidence="9 10" key="1">
    <citation type="submission" date="2025-05" db="UniProtKB">
        <authorList>
            <consortium name="RefSeq"/>
        </authorList>
    </citation>
    <scope>IDENTIFICATION</scope>
</reference>
<dbReference type="Pfam" id="PF07412">
    <property type="entry name" value="Geminin"/>
    <property type="match status" value="1"/>
</dbReference>
<dbReference type="RefSeq" id="XP_005101556.1">
    <property type="nucleotide sequence ID" value="XM_005101499.3"/>
</dbReference>
<feature type="coiled-coil region" evidence="6">
    <location>
        <begin position="147"/>
        <end position="201"/>
    </location>
</feature>
<evidence type="ECO:0000256" key="1">
    <source>
        <dbReference type="ARBA" id="ARBA00004123"/>
    </source>
</evidence>
<gene>
    <name evidence="9 10 11" type="primary">LOC101858869</name>
</gene>
<feature type="region of interest" description="Disordered" evidence="7">
    <location>
        <begin position="1"/>
        <end position="52"/>
    </location>
</feature>
<organism evidence="8 9">
    <name type="scientific">Aplysia californica</name>
    <name type="common">California sea hare</name>
    <dbReference type="NCBI Taxonomy" id="6500"/>
    <lineage>
        <taxon>Eukaryota</taxon>
        <taxon>Metazoa</taxon>
        <taxon>Spiralia</taxon>
        <taxon>Lophotrochozoa</taxon>
        <taxon>Mollusca</taxon>
        <taxon>Gastropoda</taxon>
        <taxon>Heterobranchia</taxon>
        <taxon>Euthyneura</taxon>
        <taxon>Tectipleura</taxon>
        <taxon>Aplysiida</taxon>
        <taxon>Aplysioidea</taxon>
        <taxon>Aplysiidae</taxon>
        <taxon>Aplysia</taxon>
    </lineage>
</organism>
<dbReference type="PANTHER" id="PTHR13372:SF5">
    <property type="entry name" value="GEMININ"/>
    <property type="match status" value="1"/>
</dbReference>
<comment type="subcellular location">
    <subcellularLocation>
        <location evidence="1">Nucleus</location>
    </subcellularLocation>
</comment>
<dbReference type="RefSeq" id="XP_012939783.1">
    <property type="nucleotide sequence ID" value="XM_013084329.2"/>
</dbReference>
<feature type="compositionally biased region" description="Polar residues" evidence="7">
    <location>
        <begin position="258"/>
        <end position="277"/>
    </location>
</feature>
<dbReference type="Proteomes" id="UP000694888">
    <property type="component" value="Unplaced"/>
</dbReference>
<sequence>MDAGLTRRTKATMFVAPKDHSTPKHHSAQNERKNLQTLQSAAQGGKRLNGGKHENLLVSKENLVQPEYSGSHSPVQIYQDTSVPPECPVITCCRNTQTDDSLLDCLLQERWQSLDSVQGDSGRGSTLGEQETLGLLVDDTPSGTYWKELAEERRIALKETLKENEKLCTEIDNLKEENSRLADIAKKAEALQELLSDIVEDEEHTGGSCQEPEGDSQFVDSLKDEDAEKLYADLDQAASTSKDPQSDSKTQDPGIYSSAGTAQESGSSTNSQVSEAQFKSEKTA</sequence>
<evidence type="ECO:0000313" key="11">
    <source>
        <dbReference type="RefSeq" id="XP_012939783.1"/>
    </source>
</evidence>
<dbReference type="Gene3D" id="1.20.5.1180">
    <property type="entry name" value="Geminin coiled-coil domain"/>
    <property type="match status" value="1"/>
</dbReference>
<evidence type="ECO:0000313" key="9">
    <source>
        <dbReference type="RefSeq" id="XP_005101556.1"/>
    </source>
</evidence>
<evidence type="ECO:0000256" key="5">
    <source>
        <dbReference type="ARBA" id="ARBA00023306"/>
    </source>
</evidence>
<dbReference type="SUPFAM" id="SSF111469">
    <property type="entry name" value="Geminin coiled-coil domain"/>
    <property type="match status" value="1"/>
</dbReference>
<proteinExistence type="inferred from homology"/>
<dbReference type="GeneID" id="101858869"/>
<comment type="similarity">
    <text evidence="2">Belongs to the geminin family.</text>
</comment>
<keyword evidence="8" id="KW-1185">Reference proteome</keyword>
<evidence type="ECO:0000256" key="6">
    <source>
        <dbReference type="SAM" id="Coils"/>
    </source>
</evidence>
<evidence type="ECO:0000256" key="3">
    <source>
        <dbReference type="ARBA" id="ARBA00023054"/>
    </source>
</evidence>
<dbReference type="RefSeq" id="XP_005101557.2">
    <property type="nucleotide sequence ID" value="XM_005101500.3"/>
</dbReference>
<keyword evidence="3 6" id="KW-0175">Coiled coil</keyword>
<evidence type="ECO:0000313" key="10">
    <source>
        <dbReference type="RefSeq" id="XP_005101557.2"/>
    </source>
</evidence>
<evidence type="ECO:0000256" key="4">
    <source>
        <dbReference type="ARBA" id="ARBA00023242"/>
    </source>
</evidence>
<feature type="compositionally biased region" description="Basic and acidic residues" evidence="7">
    <location>
        <begin position="221"/>
        <end position="232"/>
    </location>
</feature>
<keyword evidence="5" id="KW-0131">Cell cycle</keyword>
<evidence type="ECO:0000256" key="2">
    <source>
        <dbReference type="ARBA" id="ARBA00007979"/>
    </source>
</evidence>
<feature type="region of interest" description="Disordered" evidence="7">
    <location>
        <begin position="201"/>
        <end position="284"/>
    </location>
</feature>
<dbReference type="InterPro" id="IPR022786">
    <property type="entry name" value="Geminin/Multicilin"/>
</dbReference>
<feature type="compositionally biased region" description="Basic and acidic residues" evidence="7">
    <location>
        <begin position="17"/>
        <end position="34"/>
    </location>
</feature>
<accession>A0ABM0JU55</accession>
<protein>
    <submittedName>
        <fullName evidence="11">Uncharacterized protein LOC101858869 isoform X1</fullName>
    </submittedName>
    <submittedName>
        <fullName evidence="9">Uncharacterized protein LOC101858869 isoform X2</fullName>
    </submittedName>
    <submittedName>
        <fullName evidence="10">Uncharacterized protein LOC101858869 isoform X3</fullName>
    </submittedName>
</protein>
<dbReference type="PANTHER" id="PTHR13372">
    <property type="entry name" value="GEMININ"/>
    <property type="match status" value="1"/>
</dbReference>